<dbReference type="InterPro" id="IPR036291">
    <property type="entry name" value="NAD(P)-bd_dom_sf"/>
</dbReference>
<sequence length="239" mass="25962">MWGKKSFLVVTGASRGIGREIAIKFSSKLGAGSKVVLIARSTSGLHATRNLILAVTNKTANPVGVTVASVDLSNSAGIEFNDIMEEGCDLDSPETFDSAIMVHNAGTLGTVHKKRDLRRNKFHKGPEVKKTLVNITSLAALKPFPGWSMYCSARAAREALFRNLAAEERDVMVLNYSPGPVETEMMTQVLEQSLPEIKSAMKETTILTVDQTVSRLISILDKGIFSKSGARVDYFDDIV</sequence>
<evidence type="ECO:0000256" key="2">
    <source>
        <dbReference type="ARBA" id="ARBA00022490"/>
    </source>
</evidence>
<dbReference type="InterPro" id="IPR051721">
    <property type="entry name" value="Biopterin_syn/organic_redct"/>
</dbReference>
<dbReference type="InterPro" id="IPR002347">
    <property type="entry name" value="SDR_fam"/>
</dbReference>
<dbReference type="Pfam" id="PF00106">
    <property type="entry name" value="adh_short"/>
    <property type="match status" value="1"/>
</dbReference>
<dbReference type="Gene3D" id="3.40.50.720">
    <property type="entry name" value="NAD(P)-binding Rossmann-like Domain"/>
    <property type="match status" value="2"/>
</dbReference>
<dbReference type="EMBL" id="CAJPEX010000724">
    <property type="protein sequence ID" value="CAG0916981.1"/>
    <property type="molecule type" value="Genomic_DNA"/>
</dbReference>
<evidence type="ECO:0000313" key="6">
    <source>
        <dbReference type="Proteomes" id="UP000678499"/>
    </source>
</evidence>
<dbReference type="GO" id="GO:0006729">
    <property type="term" value="P:tetrahydrobiopterin biosynthetic process"/>
    <property type="evidence" value="ECO:0007669"/>
    <property type="project" value="TreeGrafter"/>
</dbReference>
<evidence type="ECO:0008006" key="7">
    <source>
        <dbReference type="Google" id="ProtNLM"/>
    </source>
</evidence>
<comment type="subcellular location">
    <subcellularLocation>
        <location evidence="1">Cytoplasm</location>
    </subcellularLocation>
</comment>
<evidence type="ECO:0000256" key="4">
    <source>
        <dbReference type="ARBA" id="ARBA00023002"/>
    </source>
</evidence>
<dbReference type="EMBL" id="OA882761">
    <property type="protein sequence ID" value="CAD7276829.1"/>
    <property type="molecule type" value="Genomic_DNA"/>
</dbReference>
<proteinExistence type="predicted"/>
<dbReference type="OrthoDB" id="153074at2759"/>
<dbReference type="PANTHER" id="PTHR44085:SF2">
    <property type="entry name" value="SEPIAPTERIN REDUCTASE"/>
    <property type="match status" value="1"/>
</dbReference>
<dbReference type="GO" id="GO:0004757">
    <property type="term" value="F:sepiapterin reductase (NADP+) activity"/>
    <property type="evidence" value="ECO:0007669"/>
    <property type="project" value="TreeGrafter"/>
</dbReference>
<keyword evidence="3" id="KW-0521">NADP</keyword>
<reference evidence="5" key="1">
    <citation type="submission" date="2020-11" db="EMBL/GenBank/DDBJ databases">
        <authorList>
            <person name="Tran Van P."/>
        </authorList>
    </citation>
    <scope>NUCLEOTIDE SEQUENCE</scope>
</reference>
<organism evidence="5">
    <name type="scientific">Notodromas monacha</name>
    <dbReference type="NCBI Taxonomy" id="399045"/>
    <lineage>
        <taxon>Eukaryota</taxon>
        <taxon>Metazoa</taxon>
        <taxon>Ecdysozoa</taxon>
        <taxon>Arthropoda</taxon>
        <taxon>Crustacea</taxon>
        <taxon>Oligostraca</taxon>
        <taxon>Ostracoda</taxon>
        <taxon>Podocopa</taxon>
        <taxon>Podocopida</taxon>
        <taxon>Cypridocopina</taxon>
        <taxon>Cypridoidea</taxon>
        <taxon>Cyprididae</taxon>
        <taxon>Notodromas</taxon>
    </lineage>
</organism>
<dbReference type="PANTHER" id="PTHR44085">
    <property type="entry name" value="SEPIAPTERIN REDUCTASE"/>
    <property type="match status" value="1"/>
</dbReference>
<gene>
    <name evidence="5" type="ORF">NMOB1V02_LOCUS4579</name>
</gene>
<keyword evidence="6" id="KW-1185">Reference proteome</keyword>
<accession>A0A7R9GDH8</accession>
<name>A0A7R9GDH8_9CRUS</name>
<dbReference type="PRINTS" id="PR00081">
    <property type="entry name" value="GDHRDH"/>
</dbReference>
<dbReference type="AlphaFoldDB" id="A0A7R9GDH8"/>
<evidence type="ECO:0000256" key="1">
    <source>
        <dbReference type="ARBA" id="ARBA00004496"/>
    </source>
</evidence>
<evidence type="ECO:0000313" key="5">
    <source>
        <dbReference type="EMBL" id="CAD7276829.1"/>
    </source>
</evidence>
<keyword evidence="4" id="KW-0560">Oxidoreductase</keyword>
<dbReference type="GO" id="GO:0005737">
    <property type="term" value="C:cytoplasm"/>
    <property type="evidence" value="ECO:0007669"/>
    <property type="project" value="UniProtKB-SubCell"/>
</dbReference>
<protein>
    <recommendedName>
        <fullName evidence="7">Sepiapterin reductase</fullName>
    </recommendedName>
</protein>
<dbReference type="SUPFAM" id="SSF51735">
    <property type="entry name" value="NAD(P)-binding Rossmann-fold domains"/>
    <property type="match status" value="1"/>
</dbReference>
<keyword evidence="2" id="KW-0963">Cytoplasm</keyword>
<evidence type="ECO:0000256" key="3">
    <source>
        <dbReference type="ARBA" id="ARBA00022857"/>
    </source>
</evidence>
<dbReference type="Proteomes" id="UP000678499">
    <property type="component" value="Unassembled WGS sequence"/>
</dbReference>